<dbReference type="EMBL" id="AFBI03000040">
    <property type="protein sequence ID" value="EJW03350.1"/>
    <property type="molecule type" value="Genomic_DNA"/>
</dbReference>
<name>J9DL79_EDHAE</name>
<dbReference type="Proteomes" id="UP000003163">
    <property type="component" value="Unassembled WGS sequence"/>
</dbReference>
<accession>J9DL79</accession>
<feature type="chain" id="PRO_5003823001" evidence="1">
    <location>
        <begin position="19"/>
        <end position="160"/>
    </location>
</feature>
<dbReference type="VEuPathDB" id="MicrosporidiaDB:EDEG_02307"/>
<evidence type="ECO:0000313" key="3">
    <source>
        <dbReference type="Proteomes" id="UP000003163"/>
    </source>
</evidence>
<evidence type="ECO:0000313" key="2">
    <source>
        <dbReference type="EMBL" id="EJW03350.1"/>
    </source>
</evidence>
<sequence length="160" mass="18758">MKMFLLLCVFYGFLKATGYNKYPNPSLKSNFTTAKEFKKICLDHNEQAATTFHDLYTNCYESVMQCMPNSNQLILETAAFQTANFLIKSRLEQLSIGMDIEYSQATKQLDRNLSKMISLILKRDIMLCGTFSQSFLTNKYRPNYFKKKVFYKKRDLKLNK</sequence>
<protein>
    <submittedName>
        <fullName evidence="2">Uncharacterized protein</fullName>
    </submittedName>
</protein>
<dbReference type="HOGENOM" id="CLU_1652122_0_0_1"/>
<evidence type="ECO:0000256" key="1">
    <source>
        <dbReference type="SAM" id="SignalP"/>
    </source>
</evidence>
<reference evidence="3" key="2">
    <citation type="submission" date="2015-07" db="EMBL/GenBank/DDBJ databases">
        <title>Contrasting host-pathogen interactions and genome evolution in two generalist and specialist microsporidian pathogens of mosquitoes.</title>
        <authorList>
            <consortium name="The Broad Institute Genomics Platform"/>
            <consortium name="The Broad Institute Genome Sequencing Center for Infectious Disease"/>
            <person name="Cuomo C.A."/>
            <person name="Sanscrainte N.D."/>
            <person name="Goldberg J.M."/>
            <person name="Heiman D."/>
            <person name="Young S."/>
            <person name="Zeng Q."/>
            <person name="Becnel J.J."/>
            <person name="Birren B.W."/>
        </authorList>
    </citation>
    <scope>NUCLEOTIDE SEQUENCE [LARGE SCALE GENOMIC DNA]</scope>
    <source>
        <strain evidence="3">USNM 41457</strain>
    </source>
</reference>
<gene>
    <name evidence="2" type="ORF">EDEG_02307</name>
</gene>
<organism evidence="2 3">
    <name type="scientific">Edhazardia aedis (strain USNM 41457)</name>
    <name type="common">Microsporidian parasite</name>
    <dbReference type="NCBI Taxonomy" id="1003232"/>
    <lineage>
        <taxon>Eukaryota</taxon>
        <taxon>Fungi</taxon>
        <taxon>Fungi incertae sedis</taxon>
        <taxon>Microsporidia</taxon>
        <taxon>Edhazardia</taxon>
    </lineage>
</organism>
<comment type="caution">
    <text evidence="2">The sequence shown here is derived from an EMBL/GenBank/DDBJ whole genome shotgun (WGS) entry which is preliminary data.</text>
</comment>
<reference evidence="2 3" key="1">
    <citation type="submission" date="2011-08" db="EMBL/GenBank/DDBJ databases">
        <authorList>
            <person name="Liu Z.J."/>
            <person name="Shi F.L."/>
            <person name="Lu J.Q."/>
            <person name="Li M."/>
            <person name="Wang Z.L."/>
        </authorList>
    </citation>
    <scope>NUCLEOTIDE SEQUENCE [LARGE SCALE GENOMIC DNA]</scope>
    <source>
        <strain evidence="2 3">USNM 41457</strain>
    </source>
</reference>
<dbReference type="AlphaFoldDB" id="J9DL79"/>
<proteinExistence type="predicted"/>
<feature type="signal peptide" evidence="1">
    <location>
        <begin position="1"/>
        <end position="18"/>
    </location>
</feature>
<keyword evidence="3" id="KW-1185">Reference proteome</keyword>
<dbReference type="InParanoid" id="J9DL79"/>
<keyword evidence="1" id="KW-0732">Signal</keyword>